<proteinExistence type="predicted"/>
<dbReference type="Gramene" id="mRNA:HanXRQr2_Chr16g0778071">
    <property type="protein sequence ID" value="CDS:HanXRQr2_Chr16g0778071.1"/>
    <property type="gene ID" value="HanXRQr2_Chr16g0778071"/>
</dbReference>
<dbReference type="Proteomes" id="UP000215914">
    <property type="component" value="Unassembled WGS sequence"/>
</dbReference>
<protein>
    <submittedName>
        <fullName evidence="1">Uncharacterized protein</fullName>
    </submittedName>
</protein>
<reference evidence="1" key="1">
    <citation type="journal article" date="2017" name="Nature">
        <title>The sunflower genome provides insights into oil metabolism, flowering and Asterid evolution.</title>
        <authorList>
            <person name="Badouin H."/>
            <person name="Gouzy J."/>
            <person name="Grassa C.J."/>
            <person name="Murat F."/>
            <person name="Staton S.E."/>
            <person name="Cottret L."/>
            <person name="Lelandais-Briere C."/>
            <person name="Owens G.L."/>
            <person name="Carrere S."/>
            <person name="Mayjonade B."/>
            <person name="Legrand L."/>
            <person name="Gill N."/>
            <person name="Kane N.C."/>
            <person name="Bowers J.E."/>
            <person name="Hubner S."/>
            <person name="Bellec A."/>
            <person name="Berard A."/>
            <person name="Berges H."/>
            <person name="Blanchet N."/>
            <person name="Boniface M.C."/>
            <person name="Brunel D."/>
            <person name="Catrice O."/>
            <person name="Chaidir N."/>
            <person name="Claudel C."/>
            <person name="Donnadieu C."/>
            <person name="Faraut T."/>
            <person name="Fievet G."/>
            <person name="Helmstetter N."/>
            <person name="King M."/>
            <person name="Knapp S.J."/>
            <person name="Lai Z."/>
            <person name="Le Paslier M.C."/>
            <person name="Lippi Y."/>
            <person name="Lorenzon L."/>
            <person name="Mandel J.R."/>
            <person name="Marage G."/>
            <person name="Marchand G."/>
            <person name="Marquand E."/>
            <person name="Bret-Mestries E."/>
            <person name="Morien E."/>
            <person name="Nambeesan S."/>
            <person name="Nguyen T."/>
            <person name="Pegot-Espagnet P."/>
            <person name="Pouilly N."/>
            <person name="Raftis F."/>
            <person name="Sallet E."/>
            <person name="Schiex T."/>
            <person name="Thomas J."/>
            <person name="Vandecasteele C."/>
            <person name="Vares D."/>
            <person name="Vear F."/>
            <person name="Vautrin S."/>
            <person name="Crespi M."/>
            <person name="Mangin B."/>
            <person name="Burke J.M."/>
            <person name="Salse J."/>
            <person name="Munos S."/>
            <person name="Vincourt P."/>
            <person name="Rieseberg L.H."/>
            <person name="Langlade N.B."/>
        </authorList>
    </citation>
    <scope>NUCLEOTIDE SEQUENCE</scope>
    <source>
        <tissue evidence="1">Leaves</tissue>
    </source>
</reference>
<keyword evidence="2" id="KW-1185">Reference proteome</keyword>
<dbReference type="EMBL" id="MNCJ02000331">
    <property type="protein sequence ID" value="KAF5762557.1"/>
    <property type="molecule type" value="Genomic_DNA"/>
</dbReference>
<name>A0A9K3DXQ2_HELAN</name>
<dbReference type="AlphaFoldDB" id="A0A9K3DXQ2"/>
<gene>
    <name evidence="1" type="ORF">HanXRQr2_Chr16g0778071</name>
</gene>
<reference evidence="1" key="2">
    <citation type="submission" date="2020-06" db="EMBL/GenBank/DDBJ databases">
        <title>Helianthus annuus Genome sequencing and assembly Release 2.</title>
        <authorList>
            <person name="Gouzy J."/>
            <person name="Langlade N."/>
            <person name="Munos S."/>
        </authorList>
    </citation>
    <scope>NUCLEOTIDE SEQUENCE</scope>
    <source>
        <tissue evidence="1">Leaves</tissue>
    </source>
</reference>
<evidence type="ECO:0000313" key="1">
    <source>
        <dbReference type="EMBL" id="KAF5762557.1"/>
    </source>
</evidence>
<accession>A0A9K3DXQ2</accession>
<comment type="caution">
    <text evidence="1">The sequence shown here is derived from an EMBL/GenBank/DDBJ whole genome shotgun (WGS) entry which is preliminary data.</text>
</comment>
<organism evidence="1 2">
    <name type="scientific">Helianthus annuus</name>
    <name type="common">Common sunflower</name>
    <dbReference type="NCBI Taxonomy" id="4232"/>
    <lineage>
        <taxon>Eukaryota</taxon>
        <taxon>Viridiplantae</taxon>
        <taxon>Streptophyta</taxon>
        <taxon>Embryophyta</taxon>
        <taxon>Tracheophyta</taxon>
        <taxon>Spermatophyta</taxon>
        <taxon>Magnoliopsida</taxon>
        <taxon>eudicotyledons</taxon>
        <taxon>Gunneridae</taxon>
        <taxon>Pentapetalae</taxon>
        <taxon>asterids</taxon>
        <taxon>campanulids</taxon>
        <taxon>Asterales</taxon>
        <taxon>Asteraceae</taxon>
        <taxon>Asteroideae</taxon>
        <taxon>Heliantheae alliance</taxon>
        <taxon>Heliantheae</taxon>
        <taxon>Helianthus</taxon>
    </lineage>
</organism>
<evidence type="ECO:0000313" key="2">
    <source>
        <dbReference type="Proteomes" id="UP000215914"/>
    </source>
</evidence>
<sequence>MDGRLHHLLREIAVHHTVSYAAQMDIMQINVQNSHPLLLRPPLMRILLVRFTPSAMFMMILRIGPRIAEPIFT</sequence>